<dbReference type="EMBL" id="CP080468">
    <property type="protein sequence ID" value="UNO51069.1"/>
    <property type="molecule type" value="Genomic_DNA"/>
</dbReference>
<name>T0BJW9_ALIAG</name>
<reference evidence="2" key="1">
    <citation type="journal article" date="2022" name="G3 (Bethesda)">
        <title>Unveiling the complete genome sequence of Alicyclobacillus acidoterrestris DSM 3922T, a taint-producing strain.</title>
        <authorList>
            <person name="Leonardo I.C."/>
            <person name="Barreto Crespo M.T."/>
            <person name="Gaspar F.B."/>
        </authorList>
    </citation>
    <scope>NUCLEOTIDE SEQUENCE [LARGE SCALE GENOMIC DNA]</scope>
    <source>
        <strain evidence="2">DSM 3922</strain>
    </source>
</reference>
<accession>T0BJW9</accession>
<organism evidence="1 2">
    <name type="scientific">Alicyclobacillus acidoterrestris (strain ATCC 49025 / DSM 3922 / CIP 106132 / NCIMB 13137 / GD3B)</name>
    <dbReference type="NCBI Taxonomy" id="1356854"/>
    <lineage>
        <taxon>Bacteria</taxon>
        <taxon>Bacillati</taxon>
        <taxon>Bacillota</taxon>
        <taxon>Bacilli</taxon>
        <taxon>Bacillales</taxon>
        <taxon>Alicyclobacillaceae</taxon>
        <taxon>Alicyclobacillus</taxon>
    </lineage>
</organism>
<sequence>MPNRFALRFLNRQMEIETTASLDEFMEMTKRFHELFAIPRYEGYQVWYDNGGLWESVHGVKDPMFILFAEMIQDVQPSVDNSEEIGKAVIENYRLWRNEVADIEKNGQRRKYDESLLIDLKSRMDVIHKALRDLKADLKEVNVFAIFTFLIDNQKVSVTQKEQRLHVSKTTVWRQENLFLKLLGAWILNRIHGEKFDSLICPYENHREIGPQSYSQQNMIKPTISAVRSEVQSFGNTTKTISTGSY</sequence>
<dbReference type="RefSeq" id="WP_021297284.1">
    <property type="nucleotide sequence ID" value="NZ_AURB01000150.1"/>
</dbReference>
<proteinExistence type="predicted"/>
<keyword evidence="1" id="KW-0614">Plasmid</keyword>
<geneLocation type="plasmid" evidence="2">
    <name>pDSM3922.1</name>
</geneLocation>
<dbReference type="STRING" id="1356854.N007_11170"/>
<accession>A0A9E7CS70</accession>
<dbReference type="AlphaFoldDB" id="T0BJW9"/>
<dbReference type="KEGG" id="aaco:K1I37_21065"/>
<evidence type="ECO:0000313" key="2">
    <source>
        <dbReference type="Proteomes" id="UP000829401"/>
    </source>
</evidence>
<dbReference type="OrthoDB" id="9784557at2"/>
<keyword evidence="2" id="KW-1185">Reference proteome</keyword>
<evidence type="ECO:0000313" key="1">
    <source>
        <dbReference type="EMBL" id="UNO51069.1"/>
    </source>
</evidence>
<gene>
    <name evidence="1" type="ORF">K1I37_21065</name>
</gene>
<protein>
    <submittedName>
        <fullName evidence="1">Uncharacterized protein</fullName>
    </submittedName>
</protein>
<dbReference type="Proteomes" id="UP000829401">
    <property type="component" value="Plasmid pDSM3922.1"/>
</dbReference>